<feature type="binding site" evidence="8">
    <location>
        <position position="64"/>
    </location>
    <ligand>
        <name>shikimate</name>
        <dbReference type="ChEBI" id="CHEBI:36208"/>
    </ligand>
</feature>
<comment type="caution">
    <text evidence="11">The sequence shown here is derived from an EMBL/GenBank/DDBJ whole genome shotgun (WGS) entry which is preliminary data.</text>
</comment>
<keyword evidence="3 8" id="KW-0028">Amino-acid biosynthesis</keyword>
<gene>
    <name evidence="8" type="primary">aroE</name>
    <name evidence="11" type="ORF">UY98_C0001G0004</name>
</gene>
<dbReference type="Proteomes" id="UP000034789">
    <property type="component" value="Unassembled WGS sequence"/>
</dbReference>
<evidence type="ECO:0000256" key="4">
    <source>
        <dbReference type="ARBA" id="ARBA00022857"/>
    </source>
</evidence>
<evidence type="ECO:0000313" key="12">
    <source>
        <dbReference type="Proteomes" id="UP000034789"/>
    </source>
</evidence>
<dbReference type="UniPathway" id="UPA00053">
    <property type="reaction ID" value="UER00087"/>
</dbReference>
<keyword evidence="6 8" id="KW-0057">Aromatic amino acid biosynthesis</keyword>
<feature type="active site" description="Proton acceptor" evidence="8">
    <location>
        <position position="68"/>
    </location>
</feature>
<dbReference type="NCBIfam" id="TIGR00507">
    <property type="entry name" value="aroE"/>
    <property type="match status" value="1"/>
</dbReference>
<dbReference type="SUPFAM" id="SSF53223">
    <property type="entry name" value="Aminoacid dehydrogenase-like, N-terminal domain"/>
    <property type="match status" value="1"/>
</dbReference>
<keyword evidence="5 8" id="KW-0560">Oxidoreductase</keyword>
<evidence type="ECO:0000256" key="6">
    <source>
        <dbReference type="ARBA" id="ARBA00023141"/>
    </source>
</evidence>
<dbReference type="NCBIfam" id="NF001319">
    <property type="entry name" value="PRK00258.3-3"/>
    <property type="match status" value="1"/>
</dbReference>
<comment type="pathway">
    <text evidence="1 8">Metabolic intermediate biosynthesis; chorismate biosynthesis; chorismate from D-erythrose 4-phosphate and phosphoenolpyruvate: step 4/7.</text>
</comment>
<organism evidence="11 12">
    <name type="scientific">Candidatus Kaiserbacteria bacterium GW2011_GWA2_58_9</name>
    <dbReference type="NCBI Taxonomy" id="1618672"/>
    <lineage>
        <taxon>Bacteria</taxon>
        <taxon>Candidatus Kaiseribacteriota</taxon>
    </lineage>
</organism>
<dbReference type="Gene3D" id="3.40.50.720">
    <property type="entry name" value="NAD(P)-binding Rossmann-like Domain"/>
    <property type="match status" value="1"/>
</dbReference>
<feature type="binding site" evidence="8">
    <location>
        <position position="213"/>
    </location>
    <ligand>
        <name>shikimate</name>
        <dbReference type="ChEBI" id="CHEBI:36208"/>
    </ligand>
</feature>
<feature type="binding site" evidence="8">
    <location>
        <begin position="19"/>
        <end position="21"/>
    </location>
    <ligand>
        <name>shikimate</name>
        <dbReference type="ChEBI" id="CHEBI:36208"/>
    </ligand>
</feature>
<dbReference type="GO" id="GO:0009423">
    <property type="term" value="P:chorismate biosynthetic process"/>
    <property type="evidence" value="ECO:0007669"/>
    <property type="project" value="UniProtKB-UniRule"/>
</dbReference>
<dbReference type="GO" id="GO:0019632">
    <property type="term" value="P:shikimate metabolic process"/>
    <property type="evidence" value="ECO:0007669"/>
    <property type="project" value="InterPro"/>
</dbReference>
<dbReference type="EMBL" id="LCSD01000001">
    <property type="protein sequence ID" value="KKW47957.1"/>
    <property type="molecule type" value="Genomic_DNA"/>
</dbReference>
<dbReference type="InterPro" id="IPR013708">
    <property type="entry name" value="Shikimate_DH-bd_N"/>
</dbReference>
<evidence type="ECO:0000256" key="7">
    <source>
        <dbReference type="ARBA" id="ARBA00049442"/>
    </source>
</evidence>
<dbReference type="InterPro" id="IPR036291">
    <property type="entry name" value="NAD(P)-bd_dom_sf"/>
</dbReference>
<evidence type="ECO:0000256" key="3">
    <source>
        <dbReference type="ARBA" id="ARBA00022605"/>
    </source>
</evidence>
<feature type="binding site" evidence="8">
    <location>
        <begin position="126"/>
        <end position="130"/>
    </location>
    <ligand>
        <name>NADP(+)</name>
        <dbReference type="ChEBI" id="CHEBI:58349"/>
    </ligand>
</feature>
<feature type="binding site" evidence="8">
    <location>
        <position position="211"/>
    </location>
    <ligand>
        <name>NADP(+)</name>
        <dbReference type="ChEBI" id="CHEBI:58349"/>
    </ligand>
</feature>
<comment type="caution">
    <text evidence="8">Lacks conserved residue(s) required for the propagation of feature annotation.</text>
</comment>
<comment type="subunit">
    <text evidence="8">Homodimer.</text>
</comment>
<dbReference type="HAMAP" id="MF_00222">
    <property type="entry name" value="Shikimate_DH_AroE"/>
    <property type="match status" value="1"/>
</dbReference>
<reference evidence="11 12" key="1">
    <citation type="journal article" date="2015" name="Nature">
        <title>rRNA introns, odd ribosomes, and small enigmatic genomes across a large radiation of phyla.</title>
        <authorList>
            <person name="Brown C.T."/>
            <person name="Hug L.A."/>
            <person name="Thomas B.C."/>
            <person name="Sharon I."/>
            <person name="Castelle C.J."/>
            <person name="Singh A."/>
            <person name="Wilkins M.J."/>
            <person name="Williams K.H."/>
            <person name="Banfield J.F."/>
        </authorList>
    </citation>
    <scope>NUCLEOTIDE SEQUENCE [LARGE SCALE GENOMIC DNA]</scope>
</reference>
<evidence type="ECO:0000259" key="10">
    <source>
        <dbReference type="Pfam" id="PF08501"/>
    </source>
</evidence>
<dbReference type="SUPFAM" id="SSF51735">
    <property type="entry name" value="NAD(P)-binding Rossmann-fold domains"/>
    <property type="match status" value="1"/>
</dbReference>
<comment type="catalytic activity">
    <reaction evidence="7 8">
        <text>shikimate + NADP(+) = 3-dehydroshikimate + NADPH + H(+)</text>
        <dbReference type="Rhea" id="RHEA:17737"/>
        <dbReference type="ChEBI" id="CHEBI:15378"/>
        <dbReference type="ChEBI" id="CHEBI:16630"/>
        <dbReference type="ChEBI" id="CHEBI:36208"/>
        <dbReference type="ChEBI" id="CHEBI:57783"/>
        <dbReference type="ChEBI" id="CHEBI:58349"/>
        <dbReference type="EC" id="1.1.1.25"/>
    </reaction>
</comment>
<dbReference type="InterPro" id="IPR006151">
    <property type="entry name" value="Shikm_DH/Glu-tRNA_Rdtase"/>
</dbReference>
<evidence type="ECO:0000256" key="2">
    <source>
        <dbReference type="ARBA" id="ARBA00012962"/>
    </source>
</evidence>
<dbReference type="InterPro" id="IPR046346">
    <property type="entry name" value="Aminoacid_DH-like_N_sf"/>
</dbReference>
<dbReference type="PANTHER" id="PTHR21089:SF1">
    <property type="entry name" value="BIFUNCTIONAL 3-DEHYDROQUINATE DEHYDRATASE_SHIKIMATE DEHYDROGENASE, CHLOROPLASTIC"/>
    <property type="match status" value="1"/>
</dbReference>
<evidence type="ECO:0000256" key="1">
    <source>
        <dbReference type="ARBA" id="ARBA00004871"/>
    </source>
</evidence>
<dbReference type="Pfam" id="PF01488">
    <property type="entry name" value="Shikimate_DH"/>
    <property type="match status" value="1"/>
</dbReference>
<dbReference type="PATRIC" id="fig|1618672.3.peg.4"/>
<dbReference type="GO" id="GO:0009073">
    <property type="term" value="P:aromatic amino acid family biosynthetic process"/>
    <property type="evidence" value="ECO:0007669"/>
    <property type="project" value="UniProtKB-KW"/>
</dbReference>
<comment type="similarity">
    <text evidence="8">Belongs to the shikimate dehydrogenase family.</text>
</comment>
<dbReference type="CDD" id="cd01065">
    <property type="entry name" value="NAD_bind_Shikimate_DH"/>
    <property type="match status" value="1"/>
</dbReference>
<protein>
    <recommendedName>
        <fullName evidence="2 8">Shikimate dehydrogenase (NADP(+))</fullName>
        <shortName evidence="8">SDH</shortName>
        <ecNumber evidence="2 8">1.1.1.25</ecNumber>
    </recommendedName>
</protein>
<dbReference type="GO" id="GO:0004764">
    <property type="term" value="F:shikimate 3-dehydrogenase (NADP+) activity"/>
    <property type="evidence" value="ECO:0007669"/>
    <property type="project" value="UniProtKB-UniRule"/>
</dbReference>
<feature type="binding site" evidence="8">
    <location>
        <position position="104"/>
    </location>
    <ligand>
        <name>shikimate</name>
        <dbReference type="ChEBI" id="CHEBI:36208"/>
    </ligand>
</feature>
<dbReference type="InterPro" id="IPR022893">
    <property type="entry name" value="Shikimate_DH_fam"/>
</dbReference>
<feature type="binding site" evidence="8">
    <location>
        <position position="241"/>
    </location>
    <ligand>
        <name>shikimate</name>
        <dbReference type="ChEBI" id="CHEBI:36208"/>
    </ligand>
</feature>
<dbReference type="InterPro" id="IPR011342">
    <property type="entry name" value="Shikimate_DH"/>
</dbReference>
<name>A0A0G2B219_9BACT</name>
<evidence type="ECO:0000259" key="9">
    <source>
        <dbReference type="Pfam" id="PF01488"/>
    </source>
</evidence>
<comment type="function">
    <text evidence="8">Involved in the biosynthesis of the chorismate, which leads to the biosynthesis of aromatic amino acids. Catalyzes the reversible NADPH linked reduction of 3-dehydroshikimate (DHSA) to yield shikimate (SA).</text>
</comment>
<proteinExistence type="inferred from homology"/>
<dbReference type="Pfam" id="PF08501">
    <property type="entry name" value="Shikimate_dh_N"/>
    <property type="match status" value="1"/>
</dbReference>
<dbReference type="PANTHER" id="PTHR21089">
    <property type="entry name" value="SHIKIMATE DEHYDROGENASE"/>
    <property type="match status" value="1"/>
</dbReference>
<accession>A0A0G2B219</accession>
<dbReference type="GO" id="GO:0050661">
    <property type="term" value="F:NADP binding"/>
    <property type="evidence" value="ECO:0007669"/>
    <property type="project" value="InterPro"/>
</dbReference>
<feature type="binding site" evidence="8">
    <location>
        <position position="234"/>
    </location>
    <ligand>
        <name>NADP(+)</name>
        <dbReference type="ChEBI" id="CHEBI:58349"/>
    </ligand>
</feature>
<keyword evidence="4 8" id="KW-0521">NADP</keyword>
<sequence>MITPATKLTAVLGDPVTHSLSPLLHNAIYEKEGVDAVYLAFGNPEVEPLIAAMRALPIHHAAVTMPHKQTIMPFLDTIDEEARAIGAVNTVINRDGKLHGYNTDVVGVAKALEAVPLKGTNALVIGAGGAARTVVYHLSREGANVFVHNREEKQARELCDVFGCTVIGESEIAKREYGLIVNATPIGMRPDVDSMPVAAEMLHAGIAVFDLVYSPLETKLLRTAKEKGAKPTSGLIMFLAQGLEQERLWLGRDIEQTPYEKLLEEHIRMRDS</sequence>
<dbReference type="EC" id="1.1.1.25" evidence="2 8"/>
<feature type="binding site" evidence="8">
    <location>
        <position position="80"/>
    </location>
    <ligand>
        <name>NADP(+)</name>
        <dbReference type="ChEBI" id="CHEBI:58349"/>
    </ligand>
</feature>
<evidence type="ECO:0000313" key="11">
    <source>
        <dbReference type="EMBL" id="KKW47957.1"/>
    </source>
</evidence>
<dbReference type="AlphaFoldDB" id="A0A0G2B219"/>
<feature type="binding site" evidence="8">
    <location>
        <position position="89"/>
    </location>
    <ligand>
        <name>shikimate</name>
        <dbReference type="ChEBI" id="CHEBI:36208"/>
    </ligand>
</feature>
<feature type="domain" description="Shikimate dehydrogenase substrate binding N-terminal" evidence="10">
    <location>
        <begin position="11"/>
        <end position="91"/>
    </location>
</feature>
<dbReference type="Gene3D" id="3.40.50.10860">
    <property type="entry name" value="Leucine Dehydrogenase, chain A, domain 1"/>
    <property type="match status" value="1"/>
</dbReference>
<evidence type="ECO:0000256" key="8">
    <source>
        <dbReference type="HAMAP-Rule" id="MF_00222"/>
    </source>
</evidence>
<feature type="domain" description="Quinate/shikimate 5-dehydrogenase/glutamyl-tRNA reductase" evidence="9">
    <location>
        <begin position="116"/>
        <end position="165"/>
    </location>
</feature>
<dbReference type="GO" id="GO:0008652">
    <property type="term" value="P:amino acid biosynthetic process"/>
    <property type="evidence" value="ECO:0007669"/>
    <property type="project" value="UniProtKB-KW"/>
</dbReference>
<evidence type="ECO:0000256" key="5">
    <source>
        <dbReference type="ARBA" id="ARBA00023002"/>
    </source>
</evidence>